<evidence type="ECO:0000256" key="5">
    <source>
        <dbReference type="ARBA" id="ARBA00022824"/>
    </source>
</evidence>
<dbReference type="GO" id="GO:0005789">
    <property type="term" value="C:endoplasmic reticulum membrane"/>
    <property type="evidence" value="ECO:0007669"/>
    <property type="project" value="UniProtKB-SubCell"/>
</dbReference>
<sequence length="389" mass="44768">MVLLPIAVLHYRGNDFSFVGITSVCMLYLIIFLKLWSYTQTNYWCRLGLKKKYSDTKLRRQSLSAPNWNKLVSADQEQSKEDLINDTPAAARLTKYPDNLNLKDLVYFMLAPTLCYELNFPRTARIRKRFVIKRVLELFFGINLALALFQQWMIPTITNSVETFTKMDPIRITERLLKLAASAMQTLPPQPHRDGEDDQLADEYVQNFELDHLEDHNVVKREPLRTGWQEMVEPPPACARACRPWPDAGPYPQPHVAIAVDPSTPPETPPAPVGRSPCRAALVDDVLWLPHMREPLDMRTVPCGSFEEWDRREWREQEHHMQQVALRPASSCSAMSPRTGPHPSYQPSSCGDDLISDDLLMTLSVRELNKRLHGFPREDVTRLKQKDAH</sequence>
<feature type="region of interest" description="Disordered" evidence="10">
    <location>
        <begin position="320"/>
        <end position="350"/>
    </location>
</feature>
<evidence type="ECO:0000313" key="14">
    <source>
        <dbReference type="Proteomes" id="UP001153321"/>
    </source>
</evidence>
<protein>
    <recommendedName>
        <fullName evidence="3">diacylglycerol O-acyltransferase</fullName>
        <ecNumber evidence="3">2.3.1.20</ecNumber>
    </recommendedName>
</protein>
<evidence type="ECO:0000256" key="2">
    <source>
        <dbReference type="ARBA" id="ARBA00005189"/>
    </source>
</evidence>
<evidence type="ECO:0000313" key="13">
    <source>
        <dbReference type="EMBL" id="CAH1644914.1"/>
    </source>
</evidence>
<reference evidence="13" key="1">
    <citation type="submission" date="2022-02" db="EMBL/GenBank/DDBJ databases">
        <authorList>
            <person name="King R."/>
        </authorList>
    </citation>
    <scope>NUCLEOTIDE SEQUENCE</scope>
</reference>
<dbReference type="InterPro" id="IPR014371">
    <property type="entry name" value="Oat_ACAT_DAG_ARE"/>
</dbReference>
<dbReference type="GO" id="GO:0004144">
    <property type="term" value="F:diacylglycerol O-acyltransferase activity"/>
    <property type="evidence" value="ECO:0007669"/>
    <property type="project" value="UniProtKB-EC"/>
</dbReference>
<keyword evidence="8" id="KW-0804">Transcription</keyword>
<dbReference type="GO" id="GO:0003677">
    <property type="term" value="F:DNA binding"/>
    <property type="evidence" value="ECO:0007669"/>
    <property type="project" value="UniProtKB-KW"/>
</dbReference>
<gene>
    <name evidence="13" type="ORF">SPLIT_LOCUS10267</name>
</gene>
<dbReference type="PANTHER" id="PTHR10408">
    <property type="entry name" value="STEROL O-ACYLTRANSFERASE"/>
    <property type="match status" value="1"/>
</dbReference>
<dbReference type="InterPro" id="IPR008917">
    <property type="entry name" value="TF_DNA-bd_sf"/>
</dbReference>
<dbReference type="InterPro" id="IPR004826">
    <property type="entry name" value="bZIP_Maf"/>
</dbReference>
<proteinExistence type="predicted"/>
<keyword evidence="9" id="KW-0012">Acyltransferase</keyword>
<dbReference type="GO" id="GO:0019432">
    <property type="term" value="P:triglyceride biosynthetic process"/>
    <property type="evidence" value="ECO:0007669"/>
    <property type="project" value="TreeGrafter"/>
</dbReference>
<keyword evidence="11" id="KW-1133">Transmembrane helix</keyword>
<keyword evidence="7" id="KW-0238">DNA-binding</keyword>
<evidence type="ECO:0000256" key="7">
    <source>
        <dbReference type="ARBA" id="ARBA00023125"/>
    </source>
</evidence>
<dbReference type="GO" id="GO:0006355">
    <property type="term" value="P:regulation of DNA-templated transcription"/>
    <property type="evidence" value="ECO:0007669"/>
    <property type="project" value="InterPro"/>
</dbReference>
<evidence type="ECO:0000256" key="9">
    <source>
        <dbReference type="ARBA" id="ARBA00023315"/>
    </source>
</evidence>
<keyword evidence="5" id="KW-0256">Endoplasmic reticulum</keyword>
<comment type="subcellular location">
    <subcellularLocation>
        <location evidence="1">Endoplasmic reticulum membrane</location>
        <topology evidence="1">Multi-pass membrane protein</topology>
    </subcellularLocation>
</comment>
<keyword evidence="6" id="KW-0805">Transcription regulation</keyword>
<keyword evidence="4" id="KW-0808">Transferase</keyword>
<keyword evidence="14" id="KW-1185">Reference proteome</keyword>
<dbReference type="Pfam" id="PF03131">
    <property type="entry name" value="bZIP_Maf"/>
    <property type="match status" value="1"/>
</dbReference>
<evidence type="ECO:0000256" key="1">
    <source>
        <dbReference type="ARBA" id="ARBA00004477"/>
    </source>
</evidence>
<feature type="transmembrane region" description="Helical" evidence="11">
    <location>
        <begin position="16"/>
        <end position="36"/>
    </location>
</feature>
<accession>A0A9P0N813</accession>
<name>A0A9P0N813_SPOLI</name>
<evidence type="ECO:0000256" key="3">
    <source>
        <dbReference type="ARBA" id="ARBA00013244"/>
    </source>
</evidence>
<feature type="transmembrane region" description="Helical" evidence="11">
    <location>
        <begin position="135"/>
        <end position="154"/>
    </location>
</feature>
<keyword evidence="11" id="KW-0812">Transmembrane</keyword>
<dbReference type="SUPFAM" id="SSF47454">
    <property type="entry name" value="A DNA-binding domain in eukaryotic transcription factors"/>
    <property type="match status" value="1"/>
</dbReference>
<evidence type="ECO:0000256" key="4">
    <source>
        <dbReference type="ARBA" id="ARBA00022679"/>
    </source>
</evidence>
<evidence type="ECO:0000259" key="12">
    <source>
        <dbReference type="Pfam" id="PF03131"/>
    </source>
</evidence>
<evidence type="ECO:0000256" key="8">
    <source>
        <dbReference type="ARBA" id="ARBA00023163"/>
    </source>
</evidence>
<dbReference type="AlphaFoldDB" id="A0A9P0N813"/>
<evidence type="ECO:0000256" key="11">
    <source>
        <dbReference type="SAM" id="Phobius"/>
    </source>
</evidence>
<feature type="domain" description="Basic leucine zipper" evidence="12">
    <location>
        <begin position="355"/>
        <end position="386"/>
    </location>
</feature>
<evidence type="ECO:0000256" key="10">
    <source>
        <dbReference type="SAM" id="MobiDB-lite"/>
    </source>
</evidence>
<dbReference type="Gene3D" id="1.10.880.10">
    <property type="entry name" value="Transcription factor, Skn-1-like, DNA-binding domain"/>
    <property type="match status" value="1"/>
</dbReference>
<dbReference type="PANTHER" id="PTHR10408:SF7">
    <property type="entry name" value="DIACYLGLYCEROL O-ACYLTRANSFERASE 1"/>
    <property type="match status" value="1"/>
</dbReference>
<dbReference type="EMBL" id="LR824536">
    <property type="protein sequence ID" value="CAH1644914.1"/>
    <property type="molecule type" value="Genomic_DNA"/>
</dbReference>
<dbReference type="EC" id="2.3.1.20" evidence="3"/>
<organism evidence="13 14">
    <name type="scientific">Spodoptera littoralis</name>
    <name type="common">Egyptian cotton leafworm</name>
    <dbReference type="NCBI Taxonomy" id="7109"/>
    <lineage>
        <taxon>Eukaryota</taxon>
        <taxon>Metazoa</taxon>
        <taxon>Ecdysozoa</taxon>
        <taxon>Arthropoda</taxon>
        <taxon>Hexapoda</taxon>
        <taxon>Insecta</taxon>
        <taxon>Pterygota</taxon>
        <taxon>Neoptera</taxon>
        <taxon>Endopterygota</taxon>
        <taxon>Lepidoptera</taxon>
        <taxon>Glossata</taxon>
        <taxon>Ditrysia</taxon>
        <taxon>Noctuoidea</taxon>
        <taxon>Noctuidae</taxon>
        <taxon>Amphipyrinae</taxon>
        <taxon>Spodoptera</taxon>
    </lineage>
</organism>
<comment type="pathway">
    <text evidence="2">Lipid metabolism.</text>
</comment>
<keyword evidence="11" id="KW-0472">Membrane</keyword>
<evidence type="ECO:0000256" key="6">
    <source>
        <dbReference type="ARBA" id="ARBA00023015"/>
    </source>
</evidence>
<dbReference type="Proteomes" id="UP001153321">
    <property type="component" value="Chromosome 5"/>
</dbReference>